<protein>
    <submittedName>
        <fullName evidence="2">DUF4350 domain-containing protein</fullName>
    </submittedName>
</protein>
<name>A0A951USI2_9CYAN</name>
<dbReference type="Pfam" id="PF14258">
    <property type="entry name" value="DUF4350"/>
    <property type="match status" value="1"/>
</dbReference>
<evidence type="ECO:0000313" key="2">
    <source>
        <dbReference type="EMBL" id="MBW4665850.1"/>
    </source>
</evidence>
<evidence type="ECO:0000313" key="3">
    <source>
        <dbReference type="Proteomes" id="UP000729701"/>
    </source>
</evidence>
<gene>
    <name evidence="2" type="ORF">KME60_00020</name>
</gene>
<dbReference type="EMBL" id="JAHHGZ010000001">
    <property type="protein sequence ID" value="MBW4665850.1"/>
    <property type="molecule type" value="Genomic_DNA"/>
</dbReference>
<feature type="domain" description="DUF4350" evidence="1">
    <location>
        <begin position="37"/>
        <end position="192"/>
    </location>
</feature>
<reference evidence="2" key="2">
    <citation type="journal article" date="2022" name="Microbiol. Resour. Announc.">
        <title>Metagenome Sequencing to Explore Phylogenomics of Terrestrial Cyanobacteria.</title>
        <authorList>
            <person name="Ward R.D."/>
            <person name="Stajich J.E."/>
            <person name="Johansen J.R."/>
            <person name="Huntemann M."/>
            <person name="Clum A."/>
            <person name="Foster B."/>
            <person name="Foster B."/>
            <person name="Roux S."/>
            <person name="Palaniappan K."/>
            <person name="Varghese N."/>
            <person name="Mukherjee S."/>
            <person name="Reddy T.B.K."/>
            <person name="Daum C."/>
            <person name="Copeland A."/>
            <person name="Chen I.A."/>
            <person name="Ivanova N.N."/>
            <person name="Kyrpides N.C."/>
            <person name="Shapiro N."/>
            <person name="Eloe-Fadrosh E.A."/>
            <person name="Pietrasiak N."/>
        </authorList>
    </citation>
    <scope>NUCLEOTIDE SEQUENCE</scope>
    <source>
        <strain evidence="2">GSE-NOS-MK-12-04C</strain>
    </source>
</reference>
<proteinExistence type="predicted"/>
<reference evidence="2" key="1">
    <citation type="submission" date="2021-05" db="EMBL/GenBank/DDBJ databases">
        <authorList>
            <person name="Pietrasiak N."/>
            <person name="Ward R."/>
            <person name="Stajich J.E."/>
            <person name="Kurbessoian T."/>
        </authorList>
    </citation>
    <scope>NUCLEOTIDE SEQUENCE</scope>
    <source>
        <strain evidence="2">GSE-NOS-MK-12-04C</strain>
    </source>
</reference>
<sequence length="372" mass="41700">MKRSNRRAWLGAIALSFLVILSLILAPGNNRINSGSTYNRSPDGYGAWYAFMQEHGTNITRFAKPFKSLKAEKTPVTLLRVNSQLLEPIILPEEKEWLENGNTLIILGVRDSVTAANFSTMQKSSSGDVKIETRRRGKIQTGEELLLGDRFGAVVWQQKFGQGKVIFSTTPHLAANAYQENLSNFNYLADLLGKKNNLLLVDEYLHGYKDAAVRQEEGQGNLISYFSKTPVFPALLQVGVLLLVLIWALNQRFGKEVTLYTPVVDNSEAYIQALAQVLQKAGKTDFVVEMVAKEEQVQLQLALGLGRIPLEHQALVTAWVQQTGTQATELDKLLRLRNRKTPMSERDLISWLGKWQTLREVQNSTLNRSKGA</sequence>
<dbReference type="AlphaFoldDB" id="A0A951USI2"/>
<dbReference type="InterPro" id="IPR025646">
    <property type="entry name" value="DUF4350"/>
</dbReference>
<evidence type="ECO:0000259" key="1">
    <source>
        <dbReference type="Pfam" id="PF14258"/>
    </source>
</evidence>
<accession>A0A951USI2</accession>
<dbReference type="Proteomes" id="UP000729701">
    <property type="component" value="Unassembled WGS sequence"/>
</dbReference>
<comment type="caution">
    <text evidence="2">The sequence shown here is derived from an EMBL/GenBank/DDBJ whole genome shotgun (WGS) entry which is preliminary data.</text>
</comment>
<organism evidence="2 3">
    <name type="scientific">Cyanomargarita calcarea GSE-NOS-MK-12-04C</name>
    <dbReference type="NCBI Taxonomy" id="2839659"/>
    <lineage>
        <taxon>Bacteria</taxon>
        <taxon>Bacillati</taxon>
        <taxon>Cyanobacteriota</taxon>
        <taxon>Cyanophyceae</taxon>
        <taxon>Nostocales</taxon>
        <taxon>Cyanomargaritaceae</taxon>
        <taxon>Cyanomargarita</taxon>
    </lineage>
</organism>